<dbReference type="PANTHER" id="PTHR31024">
    <property type="entry name" value="C-TYPE LECTIN"/>
    <property type="match status" value="1"/>
</dbReference>
<dbReference type="SUPFAM" id="SSF56436">
    <property type="entry name" value="C-type lectin-like"/>
    <property type="match status" value="1"/>
</dbReference>
<dbReference type="Gene3D" id="3.40.50.410">
    <property type="entry name" value="von Willebrand factor, type A domain"/>
    <property type="match status" value="1"/>
</dbReference>
<evidence type="ECO:0000313" key="6">
    <source>
        <dbReference type="Proteomes" id="UP000827892"/>
    </source>
</evidence>
<dbReference type="InterPro" id="IPR036465">
    <property type="entry name" value="vWFA_dom_sf"/>
</dbReference>
<dbReference type="InterPro" id="IPR016186">
    <property type="entry name" value="C-type_lectin-like/link_sf"/>
</dbReference>
<reference evidence="5 6" key="1">
    <citation type="submission" date="2022-05" db="EMBL/GenBank/DDBJ databases">
        <title>Chromosome-level reference genomes for two strains of Caenorhabditis briggsae: an improved platform for comparative genomics.</title>
        <authorList>
            <person name="Stevens L."/>
            <person name="Andersen E.C."/>
        </authorList>
    </citation>
    <scope>NUCLEOTIDE SEQUENCE [LARGE SCALE GENOMIC DNA]</scope>
    <source>
        <strain evidence="5">QX1410_ONT</strain>
        <tissue evidence="5">Whole-organism</tissue>
    </source>
</reference>
<feature type="transmembrane region" description="Helical" evidence="1">
    <location>
        <begin position="479"/>
        <end position="497"/>
    </location>
</feature>
<dbReference type="FunFam" id="3.40.50.410:FF:000136">
    <property type="entry name" value="C-type LECtin"/>
    <property type="match status" value="1"/>
</dbReference>
<evidence type="ECO:0000259" key="3">
    <source>
        <dbReference type="PROSITE" id="PS50041"/>
    </source>
</evidence>
<dbReference type="Pfam" id="PF00059">
    <property type="entry name" value="Lectin_C"/>
    <property type="match status" value="1"/>
</dbReference>
<feature type="signal peptide" evidence="2">
    <location>
        <begin position="1"/>
        <end position="25"/>
    </location>
</feature>
<proteinExistence type="predicted"/>
<feature type="transmembrane region" description="Helical" evidence="1">
    <location>
        <begin position="440"/>
        <end position="459"/>
    </location>
</feature>
<dbReference type="AlphaFoldDB" id="A0AAE9DLK0"/>
<dbReference type="SMART" id="SM00034">
    <property type="entry name" value="CLECT"/>
    <property type="match status" value="1"/>
</dbReference>
<dbReference type="Proteomes" id="UP000827892">
    <property type="component" value="Chromosome II"/>
</dbReference>
<dbReference type="PANTHER" id="PTHR31024:SF11">
    <property type="entry name" value="C-TYPE LECTIN-RELATED"/>
    <property type="match status" value="1"/>
</dbReference>
<dbReference type="FunFam" id="3.10.100.10:FF:000142">
    <property type="entry name" value="C-type LECtin"/>
    <property type="match status" value="1"/>
</dbReference>
<keyword evidence="1" id="KW-1133">Transmembrane helix</keyword>
<gene>
    <name evidence="5" type="ORF">L3Y34_018027</name>
</gene>
<dbReference type="Pfam" id="PF00092">
    <property type="entry name" value="VWA"/>
    <property type="match status" value="1"/>
</dbReference>
<dbReference type="EMBL" id="CP090892">
    <property type="protein sequence ID" value="ULU05809.1"/>
    <property type="molecule type" value="Genomic_DNA"/>
</dbReference>
<evidence type="ECO:0000313" key="5">
    <source>
        <dbReference type="EMBL" id="ULU05809.1"/>
    </source>
</evidence>
<dbReference type="PROSITE" id="PS50041">
    <property type="entry name" value="C_TYPE_LECTIN_2"/>
    <property type="match status" value="1"/>
</dbReference>
<dbReference type="InterPro" id="IPR016187">
    <property type="entry name" value="CTDL_fold"/>
</dbReference>
<sequence>MTSKKFLLSFLIGFILCLGIPVIQASSCKDSYVDRVCGEDQKNLWLDIVCVVDNSVGMTNAGLASVAASISSLFVDGQQLGIQPNNPRTTRIGIVTYNQEAQVVADLNNFTSVDELTNKVYSILNKVSTSQDSYLHSGLEAANDLLEQQSFNTARGHYQKLVIVYTSEYKGTGPQDPLPLAMRMKQTVSIATVAYGQDDILGFLAELTKIATPGYNFTNENGENTISELRSTMLQVNCYCPNGWFQMRQSYANENSFEYGVCLLPVTIQATWLASKFSCRNHWNKAYLVNEYTQTKHDYVLQVVRNNTAFKQPYTYFIGLSYVNGNWQWEQPDGMDPIVVQNWNDWNPGFPTASSTATVGVNVQTSPSSMSTGWQNTRKDLASIQLIRSTSKMDSYSIPELSYIVCRNLHFFIPAFSLFIIEIGISSYQIQYQEALTLNYSTLILILLLVSMPLSVFNPPVWFTLYMTTFIHMLYFKELYMFSLGATMMMFMSIFYHEATRIRTKTKDRLLSSITDI</sequence>
<evidence type="ECO:0000259" key="4">
    <source>
        <dbReference type="PROSITE" id="PS50234"/>
    </source>
</evidence>
<dbReference type="InterPro" id="IPR002035">
    <property type="entry name" value="VWF_A"/>
</dbReference>
<feature type="transmembrane region" description="Helical" evidence="1">
    <location>
        <begin position="409"/>
        <end position="428"/>
    </location>
</feature>
<dbReference type="Gene3D" id="3.10.100.10">
    <property type="entry name" value="Mannose-Binding Protein A, subunit A"/>
    <property type="match status" value="1"/>
</dbReference>
<feature type="domain" description="C-type lectin" evidence="3">
    <location>
        <begin position="258"/>
        <end position="376"/>
    </location>
</feature>
<dbReference type="CDD" id="cd00037">
    <property type="entry name" value="CLECT"/>
    <property type="match status" value="1"/>
</dbReference>
<feature type="chain" id="PRO_5041940275" evidence="2">
    <location>
        <begin position="26"/>
        <end position="517"/>
    </location>
</feature>
<protein>
    <submittedName>
        <fullName evidence="5">Uncharacterized protein</fullName>
    </submittedName>
</protein>
<feature type="domain" description="VWFA" evidence="4">
    <location>
        <begin position="47"/>
        <end position="233"/>
    </location>
</feature>
<dbReference type="SUPFAM" id="SSF53300">
    <property type="entry name" value="vWA-like"/>
    <property type="match status" value="1"/>
</dbReference>
<keyword evidence="1" id="KW-0472">Membrane</keyword>
<dbReference type="SMART" id="SM00327">
    <property type="entry name" value="VWA"/>
    <property type="match status" value="1"/>
</dbReference>
<dbReference type="InterPro" id="IPR001304">
    <property type="entry name" value="C-type_lectin-like"/>
</dbReference>
<accession>A0AAE9DLK0</accession>
<dbReference type="PROSITE" id="PS50234">
    <property type="entry name" value="VWFA"/>
    <property type="match status" value="1"/>
</dbReference>
<organism evidence="5 6">
    <name type="scientific">Caenorhabditis briggsae</name>
    <dbReference type="NCBI Taxonomy" id="6238"/>
    <lineage>
        <taxon>Eukaryota</taxon>
        <taxon>Metazoa</taxon>
        <taxon>Ecdysozoa</taxon>
        <taxon>Nematoda</taxon>
        <taxon>Chromadorea</taxon>
        <taxon>Rhabditida</taxon>
        <taxon>Rhabditina</taxon>
        <taxon>Rhabditomorpha</taxon>
        <taxon>Rhabditoidea</taxon>
        <taxon>Rhabditidae</taxon>
        <taxon>Peloderinae</taxon>
        <taxon>Caenorhabditis</taxon>
    </lineage>
</organism>
<evidence type="ECO:0000256" key="1">
    <source>
        <dbReference type="SAM" id="Phobius"/>
    </source>
</evidence>
<name>A0AAE9DLK0_CAEBR</name>
<keyword evidence="2" id="KW-0732">Signal</keyword>
<evidence type="ECO:0000256" key="2">
    <source>
        <dbReference type="SAM" id="SignalP"/>
    </source>
</evidence>
<keyword evidence="1" id="KW-0812">Transmembrane</keyword>